<gene>
    <name evidence="7" type="ORF">BN55_06235</name>
</gene>
<keyword evidence="6" id="KW-0175">Coiled coil</keyword>
<keyword evidence="2" id="KW-0235">DNA replication</keyword>
<protein>
    <submittedName>
        <fullName evidence="7">Initiation-control protein yabA</fullName>
    </submittedName>
</protein>
<dbReference type="EMBL" id="CAKE01000002">
    <property type="protein sequence ID" value="CCI81153.1"/>
    <property type="molecule type" value="Genomic_DNA"/>
</dbReference>
<dbReference type="GO" id="GO:0046872">
    <property type="term" value="F:metal ion binding"/>
    <property type="evidence" value="ECO:0007669"/>
    <property type="project" value="UniProtKB-KW"/>
</dbReference>
<evidence type="ECO:0000256" key="6">
    <source>
        <dbReference type="SAM" id="Coils"/>
    </source>
</evidence>
<dbReference type="Pfam" id="PF06156">
    <property type="entry name" value="YabA"/>
    <property type="match status" value="1"/>
</dbReference>
<keyword evidence="5" id="KW-0236">DNA replication inhibitor</keyword>
<evidence type="ECO:0000313" key="7">
    <source>
        <dbReference type="EMBL" id="CCI81153.1"/>
    </source>
</evidence>
<dbReference type="GeneID" id="82846430"/>
<dbReference type="GO" id="GO:0006260">
    <property type="term" value="P:DNA replication"/>
    <property type="evidence" value="ECO:0007669"/>
    <property type="project" value="UniProtKB-KW"/>
</dbReference>
<dbReference type="NCBIfam" id="NF009642">
    <property type="entry name" value="PRK13169.1-3"/>
    <property type="match status" value="1"/>
</dbReference>
<organism evidence="7 8">
    <name type="scientific">Lactobacillus hominis DSM 23910 = CRBIP 24.179</name>
    <dbReference type="NCBI Taxonomy" id="1423758"/>
    <lineage>
        <taxon>Bacteria</taxon>
        <taxon>Bacillati</taxon>
        <taxon>Bacillota</taxon>
        <taxon>Bacilli</taxon>
        <taxon>Lactobacillales</taxon>
        <taxon>Lactobacillaceae</taxon>
        <taxon>Lactobacillus</taxon>
    </lineage>
</organism>
<evidence type="ECO:0000256" key="3">
    <source>
        <dbReference type="ARBA" id="ARBA00022723"/>
    </source>
</evidence>
<comment type="caution">
    <text evidence="7">The sequence shown here is derived from an EMBL/GenBank/DDBJ whole genome shotgun (WGS) entry which is preliminary data.</text>
</comment>
<keyword evidence="3" id="KW-0479">Metal-binding</keyword>
<dbReference type="RefSeq" id="WP_008469797.1">
    <property type="nucleotide sequence ID" value="NZ_AYZP01000003.1"/>
</dbReference>
<evidence type="ECO:0000256" key="4">
    <source>
        <dbReference type="ARBA" id="ARBA00022833"/>
    </source>
</evidence>
<name>I7IVB5_9LACO</name>
<evidence type="ECO:0000256" key="5">
    <source>
        <dbReference type="ARBA" id="ARBA00022880"/>
    </source>
</evidence>
<reference evidence="7 8" key="1">
    <citation type="submission" date="2012-06" db="EMBL/GenBank/DDBJ databases">
        <title>Draft Genome Sequence of Lactobacillus hominis Strain CRBIP 24.179T, isolated from human intestine.</title>
        <authorList>
            <person name="Cousin S."/>
            <person name="Ma L."/>
            <person name="Bizet C."/>
            <person name="Loux V."/>
            <person name="Bouchier C."/>
            <person name="Clermont D."/>
            <person name="Creno S."/>
        </authorList>
    </citation>
    <scope>NUCLEOTIDE SEQUENCE [LARGE SCALE GENOMIC DNA]</scope>
    <source>
        <strain evidence="8">CRBIP 24.179T</strain>
    </source>
</reference>
<proteinExistence type="predicted"/>
<dbReference type="InterPro" id="IPR010377">
    <property type="entry name" value="YabA"/>
</dbReference>
<feature type="coiled-coil region" evidence="6">
    <location>
        <begin position="7"/>
        <end position="55"/>
    </location>
</feature>
<dbReference type="STRING" id="1423758.FC41_GL001412"/>
<evidence type="ECO:0000256" key="2">
    <source>
        <dbReference type="ARBA" id="ARBA00022705"/>
    </source>
</evidence>
<dbReference type="OrthoDB" id="2112130at2"/>
<accession>I7IVB5</accession>
<dbReference type="AlphaFoldDB" id="I7IVB5"/>
<evidence type="ECO:0000313" key="8">
    <source>
        <dbReference type="Proteomes" id="UP000009320"/>
    </source>
</evidence>
<sequence length="115" mass="13109">MDPFSQLSQLQQSLKAMTKTVSGLENDMLDILKENTELKVENQLLREKIAKLDKKSENPAGKSQAGLKSLRNIYNSGYHICNMYYGSHRDAGEDCMFCLDILDNFVNHGQKPQRK</sequence>
<dbReference type="eggNOG" id="COG4467">
    <property type="taxonomic scope" value="Bacteria"/>
</dbReference>
<evidence type="ECO:0000256" key="1">
    <source>
        <dbReference type="ARBA" id="ARBA00022490"/>
    </source>
</evidence>
<keyword evidence="8" id="KW-1185">Reference proteome</keyword>
<keyword evidence="4" id="KW-0862">Zinc</keyword>
<dbReference type="GO" id="GO:0008156">
    <property type="term" value="P:negative regulation of DNA replication"/>
    <property type="evidence" value="ECO:0007669"/>
    <property type="project" value="UniProtKB-KW"/>
</dbReference>
<keyword evidence="1" id="KW-0963">Cytoplasm</keyword>
<dbReference type="Proteomes" id="UP000009320">
    <property type="component" value="Unassembled WGS sequence"/>
</dbReference>
<dbReference type="PIRSF" id="PIRSF021439">
    <property type="entry name" value="DUF972"/>
    <property type="match status" value="1"/>
</dbReference>